<dbReference type="AlphaFoldDB" id="A0ABD2QH04"/>
<dbReference type="EMBL" id="JBJKFK010000198">
    <property type="protein sequence ID" value="KAL3318828.1"/>
    <property type="molecule type" value="Genomic_DNA"/>
</dbReference>
<evidence type="ECO:0000313" key="2">
    <source>
        <dbReference type="Proteomes" id="UP001626550"/>
    </source>
</evidence>
<protein>
    <submittedName>
        <fullName evidence="1">Uncharacterized protein</fullName>
    </submittedName>
</protein>
<proteinExistence type="predicted"/>
<name>A0ABD2QH04_9PLAT</name>
<gene>
    <name evidence="1" type="ORF">Ciccas_002500</name>
</gene>
<evidence type="ECO:0000313" key="1">
    <source>
        <dbReference type="EMBL" id="KAL3318828.1"/>
    </source>
</evidence>
<reference evidence="1 2" key="1">
    <citation type="submission" date="2024-11" db="EMBL/GenBank/DDBJ databases">
        <title>Adaptive evolution of stress response genes in parasites aligns with host niche diversity.</title>
        <authorList>
            <person name="Hahn C."/>
            <person name="Resl P."/>
        </authorList>
    </citation>
    <scope>NUCLEOTIDE SEQUENCE [LARGE SCALE GENOMIC DNA]</scope>
    <source>
        <strain evidence="1">EGGRZ-B1_66</strain>
        <tissue evidence="1">Body</tissue>
    </source>
</reference>
<accession>A0ABD2QH04</accession>
<sequence>MKRCSPIAKPEVTGRVIEKEEKKVCCLPEISPESSIVVSQRQVLAKWRENELAIGRVFSFVDRTKPSFAQPWRDYQCLLMGDFPNFVKFPLNKVKVAPFSEVFKTEIRESEIDKRMSLLSTWFLPDLSRPLPSMMTNLHHPLSLTDKSETLFLDIDDVH</sequence>
<keyword evidence="2" id="KW-1185">Reference proteome</keyword>
<dbReference type="Proteomes" id="UP001626550">
    <property type="component" value="Unassembled WGS sequence"/>
</dbReference>
<comment type="caution">
    <text evidence="1">The sequence shown here is derived from an EMBL/GenBank/DDBJ whole genome shotgun (WGS) entry which is preliminary data.</text>
</comment>
<organism evidence="1 2">
    <name type="scientific">Cichlidogyrus casuarinus</name>
    <dbReference type="NCBI Taxonomy" id="1844966"/>
    <lineage>
        <taxon>Eukaryota</taxon>
        <taxon>Metazoa</taxon>
        <taxon>Spiralia</taxon>
        <taxon>Lophotrochozoa</taxon>
        <taxon>Platyhelminthes</taxon>
        <taxon>Monogenea</taxon>
        <taxon>Monopisthocotylea</taxon>
        <taxon>Dactylogyridea</taxon>
        <taxon>Ancyrocephalidae</taxon>
        <taxon>Cichlidogyrus</taxon>
    </lineage>
</organism>